<feature type="compositionally biased region" description="Low complexity" evidence="1">
    <location>
        <begin position="226"/>
        <end position="237"/>
    </location>
</feature>
<dbReference type="EMBL" id="QGKY02001925">
    <property type="protein sequence ID" value="KAF2549457.1"/>
    <property type="molecule type" value="Genomic_DNA"/>
</dbReference>
<sequence>MTKKKKPKKSKSGKTSSASAASSSTQSSGVNKQLSFQIPADLSPVNLDLVAAVEAGSVTVSGPVNLDLVAAAEAGSVTVPPPVNLDLEASVEAGSVVVSVPDLPFQPTEKSVNTLEVAGNAANPETTAPAPQATSPPETNNANTTIEKQKESKATFPGKSVHPQQNHAASIPPLRSSSSGNPQGNLEASCKGKCVAVSTNTRHTAAGFSDPSRISLKGIHIEQPESSNVNVTTSVSEVESDSPDVPS</sequence>
<feature type="compositionally biased region" description="Low complexity" evidence="1">
    <location>
        <begin position="13"/>
        <end position="28"/>
    </location>
</feature>
<feature type="compositionally biased region" description="Acidic residues" evidence="1">
    <location>
        <begin position="238"/>
        <end position="247"/>
    </location>
</feature>
<comment type="caution">
    <text evidence="2">The sequence shown here is derived from an EMBL/GenBank/DDBJ whole genome shotgun (WGS) entry which is preliminary data.</text>
</comment>
<reference evidence="2" key="1">
    <citation type="submission" date="2019-12" db="EMBL/GenBank/DDBJ databases">
        <title>Genome sequencing and annotation of Brassica cretica.</title>
        <authorList>
            <person name="Studholme D.J."/>
            <person name="Sarris P.F."/>
        </authorList>
    </citation>
    <scope>NUCLEOTIDE SEQUENCE</scope>
    <source>
        <strain evidence="2">PFS-102/07</strain>
        <tissue evidence="2">Leaf</tissue>
    </source>
</reference>
<protein>
    <submittedName>
        <fullName evidence="2">Uncharacterized protein</fullName>
    </submittedName>
</protein>
<feature type="compositionally biased region" description="Polar residues" evidence="1">
    <location>
        <begin position="175"/>
        <end position="186"/>
    </location>
</feature>
<proteinExistence type="predicted"/>
<dbReference type="AlphaFoldDB" id="A0A8S9GZP4"/>
<feature type="compositionally biased region" description="Low complexity" evidence="1">
    <location>
        <begin position="122"/>
        <end position="139"/>
    </location>
</feature>
<feature type="compositionally biased region" description="Basic residues" evidence="1">
    <location>
        <begin position="1"/>
        <end position="12"/>
    </location>
</feature>
<evidence type="ECO:0000256" key="1">
    <source>
        <dbReference type="SAM" id="MobiDB-lite"/>
    </source>
</evidence>
<name>A0A8S9GZP4_BRACR</name>
<accession>A0A8S9GZP4</accession>
<evidence type="ECO:0000313" key="2">
    <source>
        <dbReference type="EMBL" id="KAF2549457.1"/>
    </source>
</evidence>
<feature type="region of interest" description="Disordered" evidence="1">
    <location>
        <begin position="1"/>
        <end position="32"/>
    </location>
</feature>
<feature type="region of interest" description="Disordered" evidence="1">
    <location>
        <begin position="122"/>
        <end position="188"/>
    </location>
</feature>
<gene>
    <name evidence="2" type="ORF">F2Q70_00019642</name>
</gene>
<organism evidence="2">
    <name type="scientific">Brassica cretica</name>
    <name type="common">Mustard</name>
    <dbReference type="NCBI Taxonomy" id="69181"/>
    <lineage>
        <taxon>Eukaryota</taxon>
        <taxon>Viridiplantae</taxon>
        <taxon>Streptophyta</taxon>
        <taxon>Embryophyta</taxon>
        <taxon>Tracheophyta</taxon>
        <taxon>Spermatophyta</taxon>
        <taxon>Magnoliopsida</taxon>
        <taxon>eudicotyledons</taxon>
        <taxon>Gunneridae</taxon>
        <taxon>Pentapetalae</taxon>
        <taxon>rosids</taxon>
        <taxon>malvids</taxon>
        <taxon>Brassicales</taxon>
        <taxon>Brassicaceae</taxon>
        <taxon>Brassiceae</taxon>
        <taxon>Brassica</taxon>
    </lineage>
</organism>
<feature type="region of interest" description="Disordered" evidence="1">
    <location>
        <begin position="219"/>
        <end position="247"/>
    </location>
</feature>